<dbReference type="AlphaFoldDB" id="A0A8X6QDI6"/>
<evidence type="ECO:0000313" key="1">
    <source>
        <dbReference type="EMBL" id="GFU21020.1"/>
    </source>
</evidence>
<comment type="caution">
    <text evidence="1">The sequence shown here is derived from an EMBL/GenBank/DDBJ whole genome shotgun (WGS) entry which is preliminary data.</text>
</comment>
<accession>A0A8X6QDI6</accession>
<dbReference type="Proteomes" id="UP000887013">
    <property type="component" value="Unassembled WGS sequence"/>
</dbReference>
<keyword evidence="2" id="KW-1185">Reference proteome</keyword>
<dbReference type="PIRSF" id="PIRSF015268">
    <property type="entry name" value="Virulence_RhuM"/>
    <property type="match status" value="1"/>
</dbReference>
<dbReference type="EMBL" id="BMAW01031417">
    <property type="protein sequence ID" value="GFU21020.1"/>
    <property type="molecule type" value="Genomic_DNA"/>
</dbReference>
<sequence>MNNKSLDYNEILFYETDDGKVCIEVRFENENLWLTQKHMAELFDCSIDNISLHLKNIYLCKELDKNSTTEESSIVQKEGEREVKRDVVFYNLEAVISVGYRVNSERGAAFRTWATDKLKKYIFKGFVIDSNRFKNGSKFDTRFFDELLEEIREIRASERVAYQKITDIYATSVDYASCSVETKNFFAVVQNKLHFAITGNTAAEIIANRVDGSKPLTNWRKAPKGKIFPSDAQVAKNYLDKNEITQLNRIVNMYIDYAEFQAARGKIMYMKDWKEKLDAFLKFNEQDILQSYGKVSHEVAITLAAKEYEIFRKTQDKSYKSDFDKLIEEKKSLDQKSVKA</sequence>
<name>A0A8X6QDI6_NEPPI</name>
<dbReference type="PANTHER" id="PTHR35810:SF1">
    <property type="entry name" value="CYTOPLASMIC PROTEIN"/>
    <property type="match status" value="1"/>
</dbReference>
<gene>
    <name evidence="1" type="primary">TV41_04605</name>
    <name evidence="1" type="ORF">NPIL_386411</name>
</gene>
<dbReference type="OrthoDB" id="10267484at2759"/>
<proteinExistence type="predicted"/>
<reference evidence="1" key="1">
    <citation type="submission" date="2020-08" db="EMBL/GenBank/DDBJ databases">
        <title>Multicomponent nature underlies the extraordinary mechanical properties of spider dragline silk.</title>
        <authorList>
            <person name="Kono N."/>
            <person name="Nakamura H."/>
            <person name="Mori M."/>
            <person name="Yoshida Y."/>
            <person name="Ohtoshi R."/>
            <person name="Malay A.D."/>
            <person name="Moran D.A.P."/>
            <person name="Tomita M."/>
            <person name="Numata K."/>
            <person name="Arakawa K."/>
        </authorList>
    </citation>
    <scope>NUCLEOTIDE SEQUENCE</scope>
</reference>
<dbReference type="PANTHER" id="PTHR35810">
    <property type="entry name" value="CYTOPLASMIC PROTEIN-RELATED"/>
    <property type="match status" value="1"/>
</dbReference>
<protein>
    <submittedName>
        <fullName evidence="1">Cell filamentation protein Fic</fullName>
    </submittedName>
</protein>
<dbReference type="Pfam" id="PF13310">
    <property type="entry name" value="Virulence_RhuM"/>
    <property type="match status" value="1"/>
</dbReference>
<organism evidence="1 2">
    <name type="scientific">Nephila pilipes</name>
    <name type="common">Giant wood spider</name>
    <name type="synonym">Nephila maculata</name>
    <dbReference type="NCBI Taxonomy" id="299642"/>
    <lineage>
        <taxon>Eukaryota</taxon>
        <taxon>Metazoa</taxon>
        <taxon>Ecdysozoa</taxon>
        <taxon>Arthropoda</taxon>
        <taxon>Chelicerata</taxon>
        <taxon>Arachnida</taxon>
        <taxon>Araneae</taxon>
        <taxon>Araneomorphae</taxon>
        <taxon>Entelegynae</taxon>
        <taxon>Araneoidea</taxon>
        <taxon>Nephilidae</taxon>
        <taxon>Nephila</taxon>
    </lineage>
</organism>
<evidence type="ECO:0000313" key="2">
    <source>
        <dbReference type="Proteomes" id="UP000887013"/>
    </source>
</evidence>
<dbReference type="InterPro" id="IPR011204">
    <property type="entry name" value="Virulence_RhuM-like"/>
</dbReference>